<dbReference type="Gene3D" id="3.90.180.10">
    <property type="entry name" value="Medium-chain alcohol dehydrogenases, catalytic domain"/>
    <property type="match status" value="1"/>
</dbReference>
<evidence type="ECO:0000256" key="3">
    <source>
        <dbReference type="ARBA" id="ARBA00022833"/>
    </source>
</evidence>
<feature type="region of interest" description="Disordered" evidence="5">
    <location>
        <begin position="1"/>
        <end position="33"/>
    </location>
</feature>
<dbReference type="Pfam" id="PF08240">
    <property type="entry name" value="ADH_N"/>
    <property type="match status" value="1"/>
</dbReference>
<evidence type="ECO:0000256" key="1">
    <source>
        <dbReference type="ARBA" id="ARBA00001947"/>
    </source>
</evidence>
<sequence length="401" mass="43863">MTTDKTMTSPPPSQQQTKEESQETTTKTHQPAHCGVDDKTTFTGYATSGGTTLHKITFSPRTLGPKDVEINIWYSAICGSDLHLYEKDWCKLHGEVVPGHQIAGTVAAAGPEALHKVGDRVGACLVIDACMECDECKAGHEQHCAKKTTIYKDTFKDGSSAPSYGGFANRIRLCSEFVYKVPDEIHLSEAAPLFCAGLTTYTALCKYCAGADKAIGVMGIGALGHLAIQFAKAMGSKEIVAITDSDVNPDDLNKLGATRCIDSSNKDQVKAEHHKIDLLLINSFDKSTNWEDILSLDPIQIPTMPFVHRDLKIVSSFQGGRKDVKEMLAFSAKHNIRPWIVKTPFDKINDAMELQRQKTARYCIVLEADKSKEKGSNVEADKPEGGNVEALKPVAEQYLKD</sequence>
<dbReference type="Pfam" id="PF00107">
    <property type="entry name" value="ADH_zinc_N"/>
    <property type="match status" value="1"/>
</dbReference>
<dbReference type="InterPro" id="IPR036291">
    <property type="entry name" value="NAD(P)-bd_dom_sf"/>
</dbReference>
<evidence type="ECO:0000259" key="7">
    <source>
        <dbReference type="Pfam" id="PF08240"/>
    </source>
</evidence>
<protein>
    <recommendedName>
        <fullName evidence="10">Alcohol dehydrogenase</fullName>
    </recommendedName>
</protein>
<dbReference type="InterPro" id="IPR011032">
    <property type="entry name" value="GroES-like_sf"/>
</dbReference>
<accession>A0AAD4DGF9</accession>
<comment type="cofactor">
    <cofactor evidence="1">
        <name>Zn(2+)</name>
        <dbReference type="ChEBI" id="CHEBI:29105"/>
    </cofactor>
</comment>
<evidence type="ECO:0000313" key="8">
    <source>
        <dbReference type="EMBL" id="KAG0277174.1"/>
    </source>
</evidence>
<evidence type="ECO:0000256" key="5">
    <source>
        <dbReference type="SAM" id="MobiDB-lite"/>
    </source>
</evidence>
<proteinExistence type="predicted"/>
<feature type="domain" description="Alcohol dehydrogenase-like C-terminal" evidence="6">
    <location>
        <begin position="222"/>
        <end position="274"/>
    </location>
</feature>
<evidence type="ECO:0000313" key="9">
    <source>
        <dbReference type="Proteomes" id="UP001194580"/>
    </source>
</evidence>
<dbReference type="AlphaFoldDB" id="A0AAD4DGF9"/>
<name>A0AAD4DGF9_9FUNG</name>
<dbReference type="Gene3D" id="3.40.50.720">
    <property type="entry name" value="NAD(P)-binding Rossmann-like Domain"/>
    <property type="match status" value="1"/>
</dbReference>
<dbReference type="InterPro" id="IPR013149">
    <property type="entry name" value="ADH-like_C"/>
</dbReference>
<dbReference type="GO" id="GO:0016616">
    <property type="term" value="F:oxidoreductase activity, acting on the CH-OH group of donors, NAD or NADP as acceptor"/>
    <property type="evidence" value="ECO:0007669"/>
    <property type="project" value="InterPro"/>
</dbReference>
<evidence type="ECO:0000256" key="2">
    <source>
        <dbReference type="ARBA" id="ARBA00022723"/>
    </source>
</evidence>
<dbReference type="PANTHER" id="PTHR42683">
    <property type="entry name" value="ALDEHYDE REDUCTASE"/>
    <property type="match status" value="1"/>
</dbReference>
<dbReference type="SUPFAM" id="SSF50129">
    <property type="entry name" value="GroES-like"/>
    <property type="match status" value="1"/>
</dbReference>
<feature type="domain" description="Alcohol dehydrogenase-like N-terminal" evidence="7">
    <location>
        <begin position="64"/>
        <end position="183"/>
    </location>
</feature>
<keyword evidence="3" id="KW-0862">Zinc</keyword>
<gene>
    <name evidence="8" type="ORF">BGZ95_006366</name>
</gene>
<dbReference type="CDD" id="cd05283">
    <property type="entry name" value="CAD1"/>
    <property type="match status" value="1"/>
</dbReference>
<evidence type="ECO:0008006" key="10">
    <source>
        <dbReference type="Google" id="ProtNLM"/>
    </source>
</evidence>
<organism evidence="8 9">
    <name type="scientific">Linnemannia exigua</name>
    <dbReference type="NCBI Taxonomy" id="604196"/>
    <lineage>
        <taxon>Eukaryota</taxon>
        <taxon>Fungi</taxon>
        <taxon>Fungi incertae sedis</taxon>
        <taxon>Mucoromycota</taxon>
        <taxon>Mortierellomycotina</taxon>
        <taxon>Mortierellomycetes</taxon>
        <taxon>Mortierellales</taxon>
        <taxon>Mortierellaceae</taxon>
        <taxon>Linnemannia</taxon>
    </lineage>
</organism>
<comment type="caution">
    <text evidence="8">The sequence shown here is derived from an EMBL/GenBank/DDBJ whole genome shotgun (WGS) entry which is preliminary data.</text>
</comment>
<dbReference type="SUPFAM" id="SSF51735">
    <property type="entry name" value="NAD(P)-binding Rossmann-fold domains"/>
    <property type="match status" value="1"/>
</dbReference>
<dbReference type="InterPro" id="IPR013154">
    <property type="entry name" value="ADH-like_N"/>
</dbReference>
<dbReference type="InterPro" id="IPR047109">
    <property type="entry name" value="CAD-like"/>
</dbReference>
<dbReference type="GO" id="GO:0046872">
    <property type="term" value="F:metal ion binding"/>
    <property type="evidence" value="ECO:0007669"/>
    <property type="project" value="UniProtKB-KW"/>
</dbReference>
<evidence type="ECO:0000259" key="6">
    <source>
        <dbReference type="Pfam" id="PF00107"/>
    </source>
</evidence>
<dbReference type="Proteomes" id="UP001194580">
    <property type="component" value="Unassembled WGS sequence"/>
</dbReference>
<evidence type="ECO:0000256" key="4">
    <source>
        <dbReference type="ARBA" id="ARBA00023002"/>
    </source>
</evidence>
<keyword evidence="4" id="KW-0560">Oxidoreductase</keyword>
<keyword evidence="2" id="KW-0479">Metal-binding</keyword>
<reference evidence="8" key="1">
    <citation type="journal article" date="2020" name="Fungal Divers.">
        <title>Resolving the Mortierellaceae phylogeny through synthesis of multi-gene phylogenetics and phylogenomics.</title>
        <authorList>
            <person name="Vandepol N."/>
            <person name="Liber J."/>
            <person name="Desiro A."/>
            <person name="Na H."/>
            <person name="Kennedy M."/>
            <person name="Barry K."/>
            <person name="Grigoriev I.V."/>
            <person name="Miller A.N."/>
            <person name="O'Donnell K."/>
            <person name="Stajich J.E."/>
            <person name="Bonito G."/>
        </authorList>
    </citation>
    <scope>NUCLEOTIDE SEQUENCE</scope>
    <source>
        <strain evidence="8">NRRL 28262</strain>
    </source>
</reference>
<keyword evidence="9" id="KW-1185">Reference proteome</keyword>
<dbReference type="EMBL" id="JAAAIL010000297">
    <property type="protein sequence ID" value="KAG0277174.1"/>
    <property type="molecule type" value="Genomic_DNA"/>
</dbReference>